<sequence>GKASLVVLYRFNRDPTIENNNTIVINNAATLADGGNIADAPGRYPLHGGVLENNYSGEDLNSYLVDSVNLDFRPIENGLFANGTDIIGPYEPGYDYLTYWIPGRRLYKSSMPVPKDGSNVSYTRDVVMCLEGYEAEQLHFYLGTDKLMVENATLEDEEFSYFLSEGNIFLLPNLIKDTTYYWRVDTKRSGYVYRGDVWNFTT</sequence>
<protein>
    <submittedName>
        <fullName evidence="1">Uncharacterized protein</fullName>
    </submittedName>
</protein>
<evidence type="ECO:0000313" key="1">
    <source>
        <dbReference type="EMBL" id="CAL4132263.1"/>
    </source>
</evidence>
<comment type="caution">
    <text evidence="1">The sequence shown here is derived from an EMBL/GenBank/DDBJ whole genome shotgun (WGS) entry which is preliminary data.</text>
</comment>
<proteinExistence type="predicted"/>
<keyword evidence="2" id="KW-1185">Reference proteome</keyword>
<dbReference type="Proteomes" id="UP001497623">
    <property type="component" value="Unassembled WGS sequence"/>
</dbReference>
<name>A0AAV2RS40_MEGNR</name>
<reference evidence="1 2" key="1">
    <citation type="submission" date="2024-05" db="EMBL/GenBank/DDBJ databases">
        <authorList>
            <person name="Wallberg A."/>
        </authorList>
    </citation>
    <scope>NUCLEOTIDE SEQUENCE [LARGE SCALE GENOMIC DNA]</scope>
</reference>
<organism evidence="1 2">
    <name type="scientific">Meganyctiphanes norvegica</name>
    <name type="common">Northern krill</name>
    <name type="synonym">Thysanopoda norvegica</name>
    <dbReference type="NCBI Taxonomy" id="48144"/>
    <lineage>
        <taxon>Eukaryota</taxon>
        <taxon>Metazoa</taxon>
        <taxon>Ecdysozoa</taxon>
        <taxon>Arthropoda</taxon>
        <taxon>Crustacea</taxon>
        <taxon>Multicrustacea</taxon>
        <taxon>Malacostraca</taxon>
        <taxon>Eumalacostraca</taxon>
        <taxon>Eucarida</taxon>
        <taxon>Euphausiacea</taxon>
        <taxon>Euphausiidae</taxon>
        <taxon>Meganyctiphanes</taxon>
    </lineage>
</organism>
<accession>A0AAV2RS40</accession>
<evidence type="ECO:0000313" key="2">
    <source>
        <dbReference type="Proteomes" id="UP001497623"/>
    </source>
</evidence>
<feature type="non-terminal residue" evidence="1">
    <location>
        <position position="1"/>
    </location>
</feature>
<dbReference type="AlphaFoldDB" id="A0AAV2RS40"/>
<feature type="non-terminal residue" evidence="1">
    <location>
        <position position="202"/>
    </location>
</feature>
<gene>
    <name evidence="1" type="ORF">MNOR_LOCUS26974</name>
</gene>
<dbReference type="EMBL" id="CAXKWB010027719">
    <property type="protein sequence ID" value="CAL4132263.1"/>
    <property type="molecule type" value="Genomic_DNA"/>
</dbReference>